<name>A0A9P7Z9L4_9HELO</name>
<evidence type="ECO:0000313" key="2">
    <source>
        <dbReference type="EMBL" id="KAG9248123.1"/>
    </source>
</evidence>
<keyword evidence="3" id="KW-1185">Reference proteome</keyword>
<dbReference type="OrthoDB" id="265761at2759"/>
<dbReference type="Pfam" id="PF13279">
    <property type="entry name" value="4HBT_2"/>
    <property type="match status" value="1"/>
</dbReference>
<dbReference type="CDD" id="cd00586">
    <property type="entry name" value="4HBT"/>
    <property type="match status" value="1"/>
</dbReference>
<dbReference type="PANTHER" id="PTHR12475:SF4">
    <property type="entry name" value="PROTEIN THEM6"/>
    <property type="match status" value="1"/>
</dbReference>
<dbReference type="AlphaFoldDB" id="A0A9P7Z9L4"/>
<dbReference type="Proteomes" id="UP000887226">
    <property type="component" value="Unassembled WGS sequence"/>
</dbReference>
<comment type="similarity">
    <text evidence="1">Belongs to the lcsJ thioesterase family.</text>
</comment>
<comment type="caution">
    <text evidence="2">The sequence shown here is derived from an EMBL/GenBank/DDBJ whole genome shotgun (WGS) entry which is preliminary data.</text>
</comment>
<dbReference type="PANTHER" id="PTHR12475">
    <property type="match status" value="1"/>
</dbReference>
<proteinExistence type="inferred from homology"/>
<evidence type="ECO:0000256" key="1">
    <source>
        <dbReference type="ARBA" id="ARBA00038476"/>
    </source>
</evidence>
<sequence>MDFLSSLLEYLAGLSVLSKTALAFGLLFVTTNVKSLPFVWHIRCFNGLIKHLHRSPHVWEGDSRGPAAIFQPIITASHAPLLECDFNGHKSSSTYLTDLDVSRLHLISCLFGQGIKALGSRPVTGPKGDRVNGKLSFSLGAIECSYRREIKPYGKYEMWTRVIAWDRKWLYIVSHFVKPGSVVPQGYTLSKGACSLKDARSSKATVGKVGAKTDDTCAKPAPVPSQAVYASAISKYVFKKGRLTLHPEIVLEASGLLPARPGGWATTAGPAPAVEESMLPGSAEEEDGWTWQMVEAENAAGLKLANNFAVLDGLFDVFTGSNRPALGKYSDLGV</sequence>
<evidence type="ECO:0000313" key="3">
    <source>
        <dbReference type="Proteomes" id="UP000887226"/>
    </source>
</evidence>
<reference evidence="2" key="1">
    <citation type="journal article" date="2021" name="IMA Fungus">
        <title>Genomic characterization of three marine fungi, including Emericellopsis atlantica sp. nov. with signatures of a generalist lifestyle and marine biomass degradation.</title>
        <authorList>
            <person name="Hagestad O.C."/>
            <person name="Hou L."/>
            <person name="Andersen J.H."/>
            <person name="Hansen E.H."/>
            <person name="Altermark B."/>
            <person name="Li C."/>
            <person name="Kuhnert E."/>
            <person name="Cox R.J."/>
            <person name="Crous P.W."/>
            <person name="Spatafora J.W."/>
            <person name="Lail K."/>
            <person name="Amirebrahimi M."/>
            <person name="Lipzen A."/>
            <person name="Pangilinan J."/>
            <person name="Andreopoulos W."/>
            <person name="Hayes R.D."/>
            <person name="Ng V."/>
            <person name="Grigoriev I.V."/>
            <person name="Jackson S.A."/>
            <person name="Sutton T.D.S."/>
            <person name="Dobson A.D.W."/>
            <person name="Rama T."/>
        </authorList>
    </citation>
    <scope>NUCLEOTIDE SEQUENCE</scope>
    <source>
        <strain evidence="2">TRa3180A</strain>
    </source>
</reference>
<dbReference type="InterPro" id="IPR051490">
    <property type="entry name" value="THEM6_lcsJ_thioesterase"/>
</dbReference>
<dbReference type="InterPro" id="IPR029069">
    <property type="entry name" value="HotDog_dom_sf"/>
</dbReference>
<dbReference type="SUPFAM" id="SSF54637">
    <property type="entry name" value="Thioesterase/thiol ester dehydrase-isomerase"/>
    <property type="match status" value="1"/>
</dbReference>
<organism evidence="2 3">
    <name type="scientific">Calycina marina</name>
    <dbReference type="NCBI Taxonomy" id="1763456"/>
    <lineage>
        <taxon>Eukaryota</taxon>
        <taxon>Fungi</taxon>
        <taxon>Dikarya</taxon>
        <taxon>Ascomycota</taxon>
        <taxon>Pezizomycotina</taxon>
        <taxon>Leotiomycetes</taxon>
        <taxon>Helotiales</taxon>
        <taxon>Pezizellaceae</taxon>
        <taxon>Calycina</taxon>
    </lineage>
</organism>
<dbReference type="EMBL" id="MU253755">
    <property type="protein sequence ID" value="KAG9248123.1"/>
    <property type="molecule type" value="Genomic_DNA"/>
</dbReference>
<accession>A0A9P7Z9L4</accession>
<gene>
    <name evidence="2" type="ORF">BJ878DRAFT_82971</name>
</gene>
<protein>
    <submittedName>
        <fullName evidence="2">Uncharacterized protein</fullName>
    </submittedName>
</protein>